<dbReference type="RefSeq" id="WP_091654092.1">
    <property type="nucleotide sequence ID" value="NZ_FOVW01000006.1"/>
</dbReference>
<gene>
    <name evidence="2" type="ORF">SAMN04488519_106193</name>
</gene>
<accession>A0A1I5H0K4</accession>
<dbReference type="AlphaFoldDB" id="A0A1I5H0K4"/>
<organism evidence="2 3">
    <name type="scientific">Algoriphagus ornithinivorans</name>
    <dbReference type="NCBI Taxonomy" id="226506"/>
    <lineage>
        <taxon>Bacteria</taxon>
        <taxon>Pseudomonadati</taxon>
        <taxon>Bacteroidota</taxon>
        <taxon>Cytophagia</taxon>
        <taxon>Cytophagales</taxon>
        <taxon>Cyclobacteriaceae</taxon>
        <taxon>Algoriphagus</taxon>
    </lineage>
</organism>
<proteinExistence type="predicted"/>
<dbReference type="EMBL" id="FOVW01000006">
    <property type="protein sequence ID" value="SFO41556.1"/>
    <property type="molecule type" value="Genomic_DNA"/>
</dbReference>
<evidence type="ECO:0000313" key="2">
    <source>
        <dbReference type="EMBL" id="SFO41556.1"/>
    </source>
</evidence>
<feature type="chain" id="PRO_5011728097" description="Outer membrane protein beta-barrel domain-containing protein" evidence="1">
    <location>
        <begin position="22"/>
        <end position="167"/>
    </location>
</feature>
<feature type="signal peptide" evidence="1">
    <location>
        <begin position="1"/>
        <end position="21"/>
    </location>
</feature>
<reference evidence="3" key="1">
    <citation type="submission" date="2016-10" db="EMBL/GenBank/DDBJ databases">
        <authorList>
            <person name="Varghese N."/>
            <person name="Submissions S."/>
        </authorList>
    </citation>
    <scope>NUCLEOTIDE SEQUENCE [LARGE SCALE GENOMIC DNA]</scope>
    <source>
        <strain evidence="3">DSM 15282</strain>
    </source>
</reference>
<protein>
    <recommendedName>
        <fullName evidence="4">Outer membrane protein beta-barrel domain-containing protein</fullName>
    </recommendedName>
</protein>
<keyword evidence="3" id="KW-1185">Reference proteome</keyword>
<evidence type="ECO:0000256" key="1">
    <source>
        <dbReference type="SAM" id="SignalP"/>
    </source>
</evidence>
<name>A0A1I5H0K4_9BACT</name>
<dbReference type="STRING" id="226506.SAMN04488519_106193"/>
<dbReference type="Proteomes" id="UP000199564">
    <property type="component" value="Unassembled WGS sequence"/>
</dbReference>
<evidence type="ECO:0008006" key="4">
    <source>
        <dbReference type="Google" id="ProtNLM"/>
    </source>
</evidence>
<keyword evidence="1" id="KW-0732">Signal</keyword>
<sequence length="167" mass="18389">MKKFVVVFLFLSLIGHSASYAQQTEREQGRGVYFELFGSGLTYSINYDQRFEKRFDGLGFKAGLSYIGVDGTSVATFPLGLNYLLGKNGKYFEMGLGGTYLAGADRSNTFFSGDSRTTGDGFVGNLILGYRSEPQDGGFLFRASVTPMFGSGFFWPFYAGFSFGYAF</sequence>
<evidence type="ECO:0000313" key="3">
    <source>
        <dbReference type="Proteomes" id="UP000199564"/>
    </source>
</evidence>